<reference evidence="1 2" key="1">
    <citation type="journal article" date="2017" name="Curr. Biol.">
        <title>Genome architecture and evolution of a unichromosomal asexual nematode.</title>
        <authorList>
            <person name="Fradin H."/>
            <person name="Zegar C."/>
            <person name="Gutwein M."/>
            <person name="Lucas J."/>
            <person name="Kovtun M."/>
            <person name="Corcoran D."/>
            <person name="Baugh L.R."/>
            <person name="Kiontke K."/>
            <person name="Gunsalus K."/>
            <person name="Fitch D.H."/>
            <person name="Piano F."/>
        </authorList>
    </citation>
    <scope>NUCLEOTIDE SEQUENCE [LARGE SCALE GENOMIC DNA]</scope>
    <source>
        <strain evidence="1">PF1309</strain>
    </source>
</reference>
<dbReference type="EMBL" id="LIAE01005493">
    <property type="protein sequence ID" value="PAV93302.1"/>
    <property type="molecule type" value="Genomic_DNA"/>
</dbReference>
<name>A0A2A2M4F6_9BILA</name>
<evidence type="ECO:0000313" key="2">
    <source>
        <dbReference type="Proteomes" id="UP000218231"/>
    </source>
</evidence>
<gene>
    <name evidence="1" type="ORF">WR25_04969</name>
</gene>
<keyword evidence="2" id="KW-1185">Reference proteome</keyword>
<dbReference type="Proteomes" id="UP000218231">
    <property type="component" value="Unassembled WGS sequence"/>
</dbReference>
<dbReference type="InterPro" id="IPR011249">
    <property type="entry name" value="Metalloenz_LuxS/M16"/>
</dbReference>
<dbReference type="Gene3D" id="3.30.830.10">
    <property type="entry name" value="Metalloenzyme, LuxS/M16 peptidase-like"/>
    <property type="match status" value="1"/>
</dbReference>
<comment type="caution">
    <text evidence="1">The sequence shown here is derived from an EMBL/GenBank/DDBJ whole genome shotgun (WGS) entry which is preliminary data.</text>
</comment>
<dbReference type="STRING" id="2018661.A0A2A2M4F6"/>
<organism evidence="1 2">
    <name type="scientific">Diploscapter pachys</name>
    <dbReference type="NCBI Taxonomy" id="2018661"/>
    <lineage>
        <taxon>Eukaryota</taxon>
        <taxon>Metazoa</taxon>
        <taxon>Ecdysozoa</taxon>
        <taxon>Nematoda</taxon>
        <taxon>Chromadorea</taxon>
        <taxon>Rhabditida</taxon>
        <taxon>Rhabditina</taxon>
        <taxon>Rhabditomorpha</taxon>
        <taxon>Rhabditoidea</taxon>
        <taxon>Rhabditidae</taxon>
        <taxon>Diploscapter</taxon>
    </lineage>
</organism>
<dbReference type="SUPFAM" id="SSF63411">
    <property type="entry name" value="LuxS/MPP-like metallohydrolase"/>
    <property type="match status" value="1"/>
</dbReference>
<proteinExistence type="predicted"/>
<sequence length="185" mass="19957">MESGIGTLSQDDLDQLTAGRQLGLDFGIDDDAFSIATLSSPKDYADELTLAAAKLAYPRWDAAPVARAKSSALTAIPGYDSSADGVLSRDLEGLLHDGDQRWLTPSAKTVSSLTPEQFKAFWAPLLASGPIEVDVASARCRRGWTARPRRRRCASPRMSRAPCCAITTAPTIRRARSLPGRRVRA</sequence>
<dbReference type="GO" id="GO:0046872">
    <property type="term" value="F:metal ion binding"/>
    <property type="evidence" value="ECO:0007669"/>
    <property type="project" value="InterPro"/>
</dbReference>
<accession>A0A2A2M4F6</accession>
<dbReference type="AlphaFoldDB" id="A0A2A2M4F6"/>
<evidence type="ECO:0000313" key="1">
    <source>
        <dbReference type="EMBL" id="PAV93302.1"/>
    </source>
</evidence>
<protein>
    <submittedName>
        <fullName evidence="1">Uncharacterized protein</fullName>
    </submittedName>
</protein>